<accession>A0A4U5M5Z1</accession>
<feature type="region of interest" description="Disordered" evidence="1">
    <location>
        <begin position="20"/>
        <end position="50"/>
    </location>
</feature>
<dbReference type="Pfam" id="PF03057">
    <property type="entry name" value="DUF236"/>
    <property type="match status" value="1"/>
</dbReference>
<organism evidence="2 3">
    <name type="scientific">Steinernema carpocapsae</name>
    <name type="common">Entomopathogenic nematode</name>
    <dbReference type="NCBI Taxonomy" id="34508"/>
    <lineage>
        <taxon>Eukaryota</taxon>
        <taxon>Metazoa</taxon>
        <taxon>Ecdysozoa</taxon>
        <taxon>Nematoda</taxon>
        <taxon>Chromadorea</taxon>
        <taxon>Rhabditida</taxon>
        <taxon>Tylenchina</taxon>
        <taxon>Panagrolaimomorpha</taxon>
        <taxon>Strongyloidoidea</taxon>
        <taxon>Steinernematidae</taxon>
        <taxon>Steinernema</taxon>
    </lineage>
</organism>
<dbReference type="Proteomes" id="UP000298663">
    <property type="component" value="Unassembled WGS sequence"/>
</dbReference>
<reference evidence="2 3" key="2">
    <citation type="journal article" date="2019" name="G3 (Bethesda)">
        <title>Hybrid Assembly of the Genome of the Entomopathogenic Nematode Steinernema carpocapsae Identifies the X-Chromosome.</title>
        <authorList>
            <person name="Serra L."/>
            <person name="Macchietto M."/>
            <person name="Macias-Munoz A."/>
            <person name="McGill C.J."/>
            <person name="Rodriguez I.M."/>
            <person name="Rodriguez B."/>
            <person name="Murad R."/>
            <person name="Mortazavi A."/>
        </authorList>
    </citation>
    <scope>NUCLEOTIDE SEQUENCE [LARGE SCALE GENOMIC DNA]</scope>
    <source>
        <strain evidence="2 3">ALL</strain>
    </source>
</reference>
<proteinExistence type="predicted"/>
<evidence type="ECO:0000313" key="3">
    <source>
        <dbReference type="Proteomes" id="UP000298663"/>
    </source>
</evidence>
<dbReference type="EMBL" id="AZBU02000009">
    <property type="protein sequence ID" value="TKR64277.1"/>
    <property type="molecule type" value="Genomic_DNA"/>
</dbReference>
<dbReference type="AlphaFoldDB" id="A0A4U5M5Z1"/>
<gene>
    <name evidence="2" type="ORF">L596_024841</name>
</gene>
<protein>
    <submittedName>
        <fullName evidence="2">Uncharacterized protein</fullName>
    </submittedName>
</protein>
<dbReference type="InterPro" id="IPR004296">
    <property type="entry name" value="DUF236"/>
</dbReference>
<evidence type="ECO:0000313" key="2">
    <source>
        <dbReference type="EMBL" id="TKR64277.1"/>
    </source>
</evidence>
<comment type="caution">
    <text evidence="2">The sequence shown here is derived from an EMBL/GenBank/DDBJ whole genome shotgun (WGS) entry which is preliminary data.</text>
</comment>
<reference evidence="2 3" key="1">
    <citation type="journal article" date="2015" name="Genome Biol.">
        <title>Comparative genomics of Steinernema reveals deeply conserved gene regulatory networks.</title>
        <authorList>
            <person name="Dillman A.R."/>
            <person name="Macchietto M."/>
            <person name="Porter C.F."/>
            <person name="Rogers A."/>
            <person name="Williams B."/>
            <person name="Antoshechkin I."/>
            <person name="Lee M.M."/>
            <person name="Goodwin Z."/>
            <person name="Lu X."/>
            <person name="Lewis E.E."/>
            <person name="Goodrich-Blair H."/>
            <person name="Stock S.P."/>
            <person name="Adams B.J."/>
            <person name="Sternberg P.W."/>
            <person name="Mortazavi A."/>
        </authorList>
    </citation>
    <scope>NUCLEOTIDE SEQUENCE [LARGE SCALE GENOMIC DNA]</scope>
    <source>
        <strain evidence="2 3">ALL</strain>
    </source>
</reference>
<sequence length="355" mass="39972">MAGTFDPNYQTIAGIIDCFDDKTPAKPTGPPPVAPPREERQKVAGTSDPNYQARTGLKGCFLQGLLRVSPTASSTKRLRSRRHRSQPQWLLWTRRWPKLTTPTTRPCRTSTMKFSVQRRGLSQLPKSLRRCLPRGRHPSFPWNTTGGQFRSELPDAQCRDAGYVQEVKCRCGGNKTCQKRSFYRHTFITNIVGQSIFRRATDLGYPLGNVAPLHQRRFFAGRWLNGRSAFKLFCSSWSARSTRTNIGGAVRSFSLASGILFTGDSKNRLSTPSPGVPFERASLLRTFMQNCKHFLISGVRITTGSDSTNARATQEVKLELAYQKFRLKYTFKAWNSGAHLPCAKEKISPRFENGS</sequence>
<keyword evidence="3" id="KW-1185">Reference proteome</keyword>
<evidence type="ECO:0000256" key="1">
    <source>
        <dbReference type="SAM" id="MobiDB-lite"/>
    </source>
</evidence>
<name>A0A4U5M5Z1_STECR</name>